<keyword evidence="8" id="KW-1185">Reference proteome</keyword>
<reference evidence="7" key="1">
    <citation type="submission" date="2022-10" db="EMBL/GenBank/DDBJ databases">
        <title>Tapping the CABI collections for fungal endophytes: first genome assemblies for Collariella, Neodidymelliopsis, Ascochyta clinopodiicola, Didymella pomorum, Didymosphaeria variabile, Neocosmospora piperis and Neocucurbitaria cava.</title>
        <authorList>
            <person name="Hill R."/>
        </authorList>
    </citation>
    <scope>NUCLEOTIDE SEQUENCE</scope>
    <source>
        <strain evidence="7">IMI 356815</strain>
    </source>
</reference>
<name>A0A9W9C4X8_9PLEO</name>
<dbReference type="Gene3D" id="3.30.70.330">
    <property type="match status" value="3"/>
</dbReference>
<comment type="caution">
    <text evidence="7">The sequence shown here is derived from an EMBL/GenBank/DDBJ whole genome shotgun (WGS) entry which is preliminary data.</text>
</comment>
<dbReference type="GO" id="GO:0008380">
    <property type="term" value="P:RNA splicing"/>
    <property type="evidence" value="ECO:0007669"/>
    <property type="project" value="UniProtKB-KW"/>
</dbReference>
<sequence length="594" mass="65775">MNGDGYSRAEGGRSGGGRDYVSEGISRPSRQVLTEQSSRDDHRDRRGDRGDRDDRRRRRSRSPRHNSRRDYEVDTYSSSRDYRERERENTYARRERRDDRNWGDSYSRRDRPRHDRDEDRGHGRRDRNDREFEDRGRGGGGGGGGGRRDGGFGGGGGGGGGGRDRRQKSASPPYKKREPTPDLTSFVSILNHPRRMTQWDIKPAGYDNITAEQAKLSGQFPLPGAPRAAPMDPSKLAAFANPETGTASTSGLLPSNALQARRLFIYNIPEDATNDDIVEFWNLQLNGLNVVSGRDPCVSAHIATNRIYAAVTFKTAEDATVALAMDNIAMRDGDQVGLSIRRPKDYITPVADATVTAGDTVSTHVADSPNKLSITNIPTYVEEEQVRELVETFGALKAFVLVKDTSTEQHRVSTFIFVSERDMLTTEQGIAFCEYVDPEIVEHVIEGLNSIPLGEGTLKVTRATIGLQQQIAIDGGVGAISMLAGATAADNHEKSRVVCLMNMVTPDELLNDEDYEEIKEDIEEECSKYGTILEVKIPRPAGVRSSAGVGKIYIKYEDSEKAQTAIKSLAGRQFSRRTVLATEFSEEGFDVEAW</sequence>
<feature type="compositionally biased region" description="Basic and acidic residues" evidence="5">
    <location>
        <begin position="80"/>
        <end position="137"/>
    </location>
</feature>
<keyword evidence="1" id="KW-0507">mRNA processing</keyword>
<accession>A0A9W9C4X8</accession>
<feature type="domain" description="RRM" evidence="6">
    <location>
        <begin position="370"/>
        <end position="465"/>
    </location>
</feature>
<dbReference type="InterPro" id="IPR003954">
    <property type="entry name" value="RRM_euk-type"/>
</dbReference>
<feature type="domain" description="RRM" evidence="6">
    <location>
        <begin position="261"/>
        <end position="343"/>
    </location>
</feature>
<dbReference type="OrthoDB" id="10266058at2759"/>
<dbReference type="SMART" id="SM00361">
    <property type="entry name" value="RRM_1"/>
    <property type="match status" value="1"/>
</dbReference>
<evidence type="ECO:0000256" key="5">
    <source>
        <dbReference type="SAM" id="MobiDB-lite"/>
    </source>
</evidence>
<keyword evidence="3" id="KW-0508">mRNA splicing</keyword>
<dbReference type="CDD" id="cd12232">
    <property type="entry name" value="RRM3_U2AF65"/>
    <property type="match status" value="1"/>
</dbReference>
<feature type="compositionally biased region" description="Basic residues" evidence="5">
    <location>
        <begin position="55"/>
        <end position="67"/>
    </location>
</feature>
<dbReference type="FunFam" id="3.30.70.330:FF:000097">
    <property type="entry name" value="U2 snRNP auxiliary factor large subunit"/>
    <property type="match status" value="1"/>
</dbReference>
<dbReference type="InterPro" id="IPR000504">
    <property type="entry name" value="RRM_dom"/>
</dbReference>
<dbReference type="InterPro" id="IPR012677">
    <property type="entry name" value="Nucleotide-bd_a/b_plait_sf"/>
</dbReference>
<feature type="domain" description="RRM" evidence="6">
    <location>
        <begin position="496"/>
        <end position="587"/>
    </location>
</feature>
<evidence type="ECO:0000256" key="2">
    <source>
        <dbReference type="ARBA" id="ARBA00022884"/>
    </source>
</evidence>
<evidence type="ECO:0000313" key="8">
    <source>
        <dbReference type="Proteomes" id="UP001140513"/>
    </source>
</evidence>
<dbReference type="AlphaFoldDB" id="A0A9W9C4X8"/>
<dbReference type="GeneID" id="80915158"/>
<dbReference type="EMBL" id="JAPEUX010000009">
    <property type="protein sequence ID" value="KAJ4345496.1"/>
    <property type="molecule type" value="Genomic_DNA"/>
</dbReference>
<dbReference type="SMART" id="SM00360">
    <property type="entry name" value="RRM"/>
    <property type="match status" value="3"/>
</dbReference>
<evidence type="ECO:0000256" key="1">
    <source>
        <dbReference type="ARBA" id="ARBA00022664"/>
    </source>
</evidence>
<feature type="compositionally biased region" description="Gly residues" evidence="5">
    <location>
        <begin position="138"/>
        <end position="161"/>
    </location>
</feature>
<dbReference type="RefSeq" id="XP_056065660.1">
    <property type="nucleotide sequence ID" value="XM_056220357.1"/>
</dbReference>
<dbReference type="Pfam" id="PF00076">
    <property type="entry name" value="RRM_1"/>
    <property type="match status" value="2"/>
</dbReference>
<proteinExistence type="predicted"/>
<evidence type="ECO:0000313" key="7">
    <source>
        <dbReference type="EMBL" id="KAJ4345496.1"/>
    </source>
</evidence>
<feature type="compositionally biased region" description="Basic and acidic residues" evidence="5">
    <location>
        <begin position="37"/>
        <end position="54"/>
    </location>
</feature>
<dbReference type="PANTHER" id="PTHR23139">
    <property type="entry name" value="RNA-BINDING PROTEIN"/>
    <property type="match status" value="1"/>
</dbReference>
<dbReference type="InterPro" id="IPR035979">
    <property type="entry name" value="RBD_domain_sf"/>
</dbReference>
<keyword evidence="2 4" id="KW-0694">RNA-binding</keyword>
<gene>
    <name evidence="7" type="ORF">N0V89_011628</name>
</gene>
<feature type="region of interest" description="Disordered" evidence="5">
    <location>
        <begin position="1"/>
        <end position="189"/>
    </location>
</feature>
<evidence type="ECO:0000256" key="4">
    <source>
        <dbReference type="PROSITE-ProRule" id="PRU00176"/>
    </source>
</evidence>
<dbReference type="GO" id="GO:0003723">
    <property type="term" value="F:RNA binding"/>
    <property type="evidence" value="ECO:0007669"/>
    <property type="project" value="UniProtKB-UniRule"/>
</dbReference>
<dbReference type="PROSITE" id="PS50102">
    <property type="entry name" value="RRM"/>
    <property type="match status" value="3"/>
</dbReference>
<protein>
    <recommendedName>
        <fullName evidence="6">RRM domain-containing protein</fullName>
    </recommendedName>
</protein>
<evidence type="ECO:0000259" key="6">
    <source>
        <dbReference type="PROSITE" id="PS50102"/>
    </source>
</evidence>
<dbReference type="GO" id="GO:0006397">
    <property type="term" value="P:mRNA processing"/>
    <property type="evidence" value="ECO:0007669"/>
    <property type="project" value="UniProtKB-KW"/>
</dbReference>
<dbReference type="SUPFAM" id="SSF54928">
    <property type="entry name" value="RNA-binding domain, RBD"/>
    <property type="match status" value="2"/>
</dbReference>
<organism evidence="7 8">
    <name type="scientific">Didymosphaeria variabile</name>
    <dbReference type="NCBI Taxonomy" id="1932322"/>
    <lineage>
        <taxon>Eukaryota</taxon>
        <taxon>Fungi</taxon>
        <taxon>Dikarya</taxon>
        <taxon>Ascomycota</taxon>
        <taxon>Pezizomycotina</taxon>
        <taxon>Dothideomycetes</taxon>
        <taxon>Pleosporomycetidae</taxon>
        <taxon>Pleosporales</taxon>
        <taxon>Massarineae</taxon>
        <taxon>Didymosphaeriaceae</taxon>
        <taxon>Didymosphaeria</taxon>
    </lineage>
</organism>
<evidence type="ECO:0000256" key="3">
    <source>
        <dbReference type="ARBA" id="ARBA00023187"/>
    </source>
</evidence>
<dbReference type="Proteomes" id="UP001140513">
    <property type="component" value="Unassembled WGS sequence"/>
</dbReference>